<sequence length="108" mass="11685">MDRDRSTIITRAPSRPVVLMMGRGGVREDLGRRPPRLSLRPSSPSDDHEDLHGPWSSTQPVKANHRVSLGSLVILGPVSASWGSSGCDRGFSYLGFRVGACTARWVGS</sequence>
<proteinExistence type="predicted"/>
<dbReference type="Proteomes" id="UP000011115">
    <property type="component" value="Unassembled WGS sequence"/>
</dbReference>
<name>M1DAD1_SOLTU</name>
<protein>
    <submittedName>
        <fullName evidence="2">Uncharacterized protein</fullName>
    </submittedName>
</protein>
<dbReference type="AlphaFoldDB" id="M1DAD1"/>
<organism evidence="2 3">
    <name type="scientific">Solanum tuberosum</name>
    <name type="common">Potato</name>
    <dbReference type="NCBI Taxonomy" id="4113"/>
    <lineage>
        <taxon>Eukaryota</taxon>
        <taxon>Viridiplantae</taxon>
        <taxon>Streptophyta</taxon>
        <taxon>Embryophyta</taxon>
        <taxon>Tracheophyta</taxon>
        <taxon>Spermatophyta</taxon>
        <taxon>Magnoliopsida</taxon>
        <taxon>eudicotyledons</taxon>
        <taxon>Gunneridae</taxon>
        <taxon>Pentapetalae</taxon>
        <taxon>asterids</taxon>
        <taxon>lamiids</taxon>
        <taxon>Solanales</taxon>
        <taxon>Solanaceae</taxon>
        <taxon>Solanoideae</taxon>
        <taxon>Solaneae</taxon>
        <taxon>Solanum</taxon>
    </lineage>
</organism>
<dbReference type="EnsemblPlants" id="PGSC0003DMT400085826">
    <property type="protein sequence ID" value="PGSC0003DMT400085826"/>
    <property type="gene ID" value="PGSC0003DMG400035397"/>
</dbReference>
<accession>M1DAD1</accession>
<feature type="region of interest" description="Disordered" evidence="1">
    <location>
        <begin position="22"/>
        <end position="60"/>
    </location>
</feature>
<dbReference type="HOGENOM" id="CLU_2201755_0_0_1"/>
<evidence type="ECO:0000313" key="3">
    <source>
        <dbReference type="Proteomes" id="UP000011115"/>
    </source>
</evidence>
<evidence type="ECO:0000256" key="1">
    <source>
        <dbReference type="SAM" id="MobiDB-lite"/>
    </source>
</evidence>
<reference evidence="3" key="1">
    <citation type="journal article" date="2011" name="Nature">
        <title>Genome sequence and analysis of the tuber crop potato.</title>
        <authorList>
            <consortium name="The Potato Genome Sequencing Consortium"/>
        </authorList>
    </citation>
    <scope>NUCLEOTIDE SEQUENCE [LARGE SCALE GENOMIC DNA]</scope>
    <source>
        <strain evidence="3">cv. DM1-3 516 R44</strain>
    </source>
</reference>
<reference evidence="2" key="2">
    <citation type="submission" date="2015-06" db="UniProtKB">
        <authorList>
            <consortium name="EnsemblPlants"/>
        </authorList>
    </citation>
    <scope>IDENTIFICATION</scope>
    <source>
        <strain evidence="2">DM1-3 516 R44</strain>
    </source>
</reference>
<keyword evidence="3" id="KW-1185">Reference proteome</keyword>
<evidence type="ECO:0000313" key="2">
    <source>
        <dbReference type="EnsemblPlants" id="PGSC0003DMT400085826"/>
    </source>
</evidence>
<dbReference type="Gramene" id="PGSC0003DMT400085826">
    <property type="protein sequence ID" value="PGSC0003DMT400085826"/>
    <property type="gene ID" value="PGSC0003DMG400035397"/>
</dbReference>
<dbReference type="PaxDb" id="4113-PGSC0003DMT400085826"/>
<dbReference type="InParanoid" id="M1DAD1"/>